<protein>
    <submittedName>
        <fullName evidence="1">Uncharacterized protein</fullName>
    </submittedName>
</protein>
<dbReference type="InParanoid" id="A0A1S0TLX5"/>
<dbReference type="RefSeq" id="XP_003147668.1">
    <property type="nucleotide sequence ID" value="XM_003147620.1"/>
</dbReference>
<name>A0A1S0TLX5_LOALO</name>
<organism evidence="1">
    <name type="scientific">Loa loa</name>
    <name type="common">Eye worm</name>
    <name type="synonym">Filaria loa</name>
    <dbReference type="NCBI Taxonomy" id="7209"/>
    <lineage>
        <taxon>Eukaryota</taxon>
        <taxon>Metazoa</taxon>
        <taxon>Ecdysozoa</taxon>
        <taxon>Nematoda</taxon>
        <taxon>Chromadorea</taxon>
        <taxon>Rhabditida</taxon>
        <taxon>Spirurina</taxon>
        <taxon>Spiruromorpha</taxon>
        <taxon>Filarioidea</taxon>
        <taxon>Onchocercidae</taxon>
        <taxon>Loa</taxon>
    </lineage>
</organism>
<dbReference type="EMBL" id="JH712070">
    <property type="protein sequence ID" value="EFO16399.1"/>
    <property type="molecule type" value="Genomic_DNA"/>
</dbReference>
<reference evidence="1" key="1">
    <citation type="submission" date="2012-04" db="EMBL/GenBank/DDBJ databases">
        <title>The Genome Sequence of Loa loa.</title>
        <authorList>
            <consortium name="The Broad Institute Genome Sequencing Platform"/>
            <consortium name="Broad Institute Genome Sequencing Center for Infectious Disease"/>
            <person name="Nutman T.B."/>
            <person name="Fink D.L."/>
            <person name="Russ C."/>
            <person name="Young S."/>
            <person name="Zeng Q."/>
            <person name="Gargeya S."/>
            <person name="Alvarado L."/>
            <person name="Berlin A."/>
            <person name="Chapman S.B."/>
            <person name="Chen Z."/>
            <person name="Freedman E."/>
            <person name="Gellesch M."/>
            <person name="Goldberg J."/>
            <person name="Griggs A."/>
            <person name="Gujja S."/>
            <person name="Heilman E.R."/>
            <person name="Heiman D."/>
            <person name="Howarth C."/>
            <person name="Mehta T."/>
            <person name="Neiman D."/>
            <person name="Pearson M."/>
            <person name="Roberts A."/>
            <person name="Saif S."/>
            <person name="Shea T."/>
            <person name="Shenoy N."/>
            <person name="Sisk P."/>
            <person name="Stolte C."/>
            <person name="Sykes S."/>
            <person name="White J."/>
            <person name="Yandava C."/>
            <person name="Haas B."/>
            <person name="Henn M.R."/>
            <person name="Nusbaum C."/>
            <person name="Birren B."/>
        </authorList>
    </citation>
    <scope>NUCLEOTIDE SEQUENCE [LARGE SCALE GENOMIC DNA]</scope>
</reference>
<dbReference type="CTD" id="9949569"/>
<dbReference type="KEGG" id="loa:LOAG_12107"/>
<evidence type="ECO:0000313" key="1">
    <source>
        <dbReference type="EMBL" id="EFO16399.1"/>
    </source>
</evidence>
<sequence>MDIIVHGVGTGTRVAEYNEFDSTIHWMNNAEQCTMNSDPDSSDSQILFAKIQKVKTNRSQHLTTRLGLYILTALTPSLILKIFRFLSTHHPTCNITSRHQIVSSHQKILSERILDKRKGKRTEAHIKSVPRFKKSFTRLIRIFIAKQTVEGGNDDVMVLHRM</sequence>
<gene>
    <name evidence="1" type="ORF">LOAG_12107</name>
</gene>
<accession>A0A1S0TLX5</accession>
<proteinExistence type="predicted"/>
<dbReference type="GeneID" id="9949569"/>
<dbReference type="AlphaFoldDB" id="A0A1S0TLX5"/>